<dbReference type="AlphaFoldDB" id="A0A2C9XS78"/>
<dbReference type="GO" id="GO:0003677">
    <property type="term" value="F:DNA binding"/>
    <property type="evidence" value="ECO:0007669"/>
    <property type="project" value="UniProtKB-KW"/>
</dbReference>
<evidence type="ECO:0000259" key="2">
    <source>
        <dbReference type="Pfam" id="PF14659"/>
    </source>
</evidence>
<gene>
    <name evidence="3" type="ORF">A5844_000498</name>
</gene>
<reference evidence="3 4" key="1">
    <citation type="submission" date="2017-05" db="EMBL/GenBank/DDBJ databases">
        <title>The Genome Sequence of Enterococcus sp. 10A9_DIV0425.</title>
        <authorList>
            <consortium name="The Broad Institute Genomics Platform"/>
            <consortium name="The Broad Institute Genomic Center for Infectious Diseases"/>
            <person name="Earl A."/>
            <person name="Manson A."/>
            <person name="Schwartman J."/>
            <person name="Gilmore M."/>
            <person name="Abouelleil A."/>
            <person name="Cao P."/>
            <person name="Chapman S."/>
            <person name="Cusick C."/>
            <person name="Shea T."/>
            <person name="Young S."/>
            <person name="Neafsey D."/>
            <person name="Nusbaum C."/>
            <person name="Birren B."/>
        </authorList>
    </citation>
    <scope>NUCLEOTIDE SEQUENCE [LARGE SCALE GENOMIC DNA]</scope>
    <source>
        <strain evidence="3 4">10A9_DIV0425</strain>
    </source>
</reference>
<dbReference type="RefSeq" id="WP_256924509.1">
    <property type="nucleotide sequence ID" value="NZ_NGMO01000001.1"/>
</dbReference>
<proteinExistence type="predicted"/>
<dbReference type="Proteomes" id="UP000194933">
    <property type="component" value="Unassembled WGS sequence"/>
</dbReference>
<accession>A0A2C9XS78</accession>
<evidence type="ECO:0000256" key="1">
    <source>
        <dbReference type="ARBA" id="ARBA00023125"/>
    </source>
</evidence>
<dbReference type="InterPro" id="IPR004107">
    <property type="entry name" value="Integrase_SAM-like_N"/>
</dbReference>
<evidence type="ECO:0000313" key="4">
    <source>
        <dbReference type="Proteomes" id="UP000194933"/>
    </source>
</evidence>
<protein>
    <recommendedName>
        <fullName evidence="2">Integrase SAM-like N-terminal domain-containing protein</fullName>
    </recommendedName>
</protein>
<organism evidence="3 4">
    <name type="scientific">Candidatus Enterococcus wittei</name>
    <dbReference type="NCBI Taxonomy" id="1987383"/>
    <lineage>
        <taxon>Bacteria</taxon>
        <taxon>Bacillati</taxon>
        <taxon>Bacillota</taxon>
        <taxon>Bacilli</taxon>
        <taxon>Lactobacillales</taxon>
        <taxon>Enterococcaceae</taxon>
        <taxon>Enterococcus</taxon>
    </lineage>
</organism>
<sequence>MRTFQVYYDPIKGKTRKKSVNWKAKGFKSEKQALRYLKEQIEEFKKNSMFSDEYSCETFGELTALWLKSWSPTVRQTTVHYQKEILSCYLSPYFTDNLRLQQLTPLFVEGTWANILMICSKQAKALLEKATLEKIRSLLKQILSYGYRHDLVLFD</sequence>
<keyword evidence="4" id="KW-1185">Reference proteome</keyword>
<dbReference type="InterPro" id="IPR011010">
    <property type="entry name" value="DNA_brk_join_enz"/>
</dbReference>
<dbReference type="Gene3D" id="1.10.150.130">
    <property type="match status" value="1"/>
</dbReference>
<dbReference type="STRING" id="1987383.A5844_000498"/>
<dbReference type="Pfam" id="PF14659">
    <property type="entry name" value="Phage_int_SAM_3"/>
    <property type="match status" value="1"/>
</dbReference>
<comment type="caution">
    <text evidence="3">The sequence shown here is derived from an EMBL/GenBank/DDBJ whole genome shotgun (WGS) entry which is preliminary data.</text>
</comment>
<dbReference type="InterPro" id="IPR010998">
    <property type="entry name" value="Integrase_recombinase_N"/>
</dbReference>
<dbReference type="SUPFAM" id="SSF56349">
    <property type="entry name" value="DNA breaking-rejoining enzymes"/>
    <property type="match status" value="1"/>
</dbReference>
<feature type="domain" description="Integrase SAM-like N-terminal" evidence="2">
    <location>
        <begin position="58"/>
        <end position="117"/>
    </location>
</feature>
<keyword evidence="1" id="KW-0238">DNA-binding</keyword>
<dbReference type="EMBL" id="NGMO01000001">
    <property type="protein sequence ID" value="OTP12266.1"/>
    <property type="molecule type" value="Genomic_DNA"/>
</dbReference>
<evidence type="ECO:0000313" key="3">
    <source>
        <dbReference type="EMBL" id="OTP12266.1"/>
    </source>
</evidence>
<dbReference type="GO" id="GO:0015074">
    <property type="term" value="P:DNA integration"/>
    <property type="evidence" value="ECO:0007669"/>
    <property type="project" value="InterPro"/>
</dbReference>
<name>A0A2C9XS78_9ENTE</name>